<keyword evidence="3 8" id="KW-0812">Transmembrane</keyword>
<dbReference type="Proteomes" id="UP000504633">
    <property type="component" value="Unplaced"/>
</dbReference>
<feature type="transmembrane region" description="Helical" evidence="8">
    <location>
        <begin position="326"/>
        <end position="352"/>
    </location>
</feature>
<comment type="subcellular location">
    <subcellularLocation>
        <location evidence="1">Cell membrane</location>
        <topology evidence="1">Multi-pass membrane protein</topology>
    </subcellularLocation>
</comment>
<keyword evidence="5 8" id="KW-0472">Membrane</keyword>
<evidence type="ECO:0000256" key="2">
    <source>
        <dbReference type="ARBA" id="ARBA00022475"/>
    </source>
</evidence>
<keyword evidence="4 8" id="KW-1133">Transmembrane helix</keyword>
<organism evidence="10 11">
    <name type="scientific">Drosophila hydei</name>
    <name type="common">Fruit fly</name>
    <dbReference type="NCBI Taxonomy" id="7224"/>
    <lineage>
        <taxon>Eukaryota</taxon>
        <taxon>Metazoa</taxon>
        <taxon>Ecdysozoa</taxon>
        <taxon>Arthropoda</taxon>
        <taxon>Hexapoda</taxon>
        <taxon>Insecta</taxon>
        <taxon>Pterygota</taxon>
        <taxon>Neoptera</taxon>
        <taxon>Endopterygota</taxon>
        <taxon>Diptera</taxon>
        <taxon>Brachycera</taxon>
        <taxon>Muscomorpha</taxon>
        <taxon>Ephydroidea</taxon>
        <taxon>Drosophilidae</taxon>
        <taxon>Drosophila</taxon>
    </lineage>
</organism>
<dbReference type="OMA" id="FYYSQDV"/>
<dbReference type="PANTHER" id="PTHR42643">
    <property type="entry name" value="IONOTROPIC RECEPTOR 20A-RELATED"/>
    <property type="match status" value="1"/>
</dbReference>
<evidence type="ECO:0000256" key="6">
    <source>
        <dbReference type="ARBA" id="ARBA00023170"/>
    </source>
</evidence>
<evidence type="ECO:0000256" key="8">
    <source>
        <dbReference type="SAM" id="Phobius"/>
    </source>
</evidence>
<dbReference type="GO" id="GO:0005886">
    <property type="term" value="C:plasma membrane"/>
    <property type="evidence" value="ECO:0007669"/>
    <property type="project" value="UniProtKB-SubCell"/>
</dbReference>
<evidence type="ECO:0000256" key="7">
    <source>
        <dbReference type="ARBA" id="ARBA00023180"/>
    </source>
</evidence>
<dbReference type="PANTHER" id="PTHR42643:SF41">
    <property type="entry name" value="IONOTROPIC RECEPTOR 20A-RELATED"/>
    <property type="match status" value="1"/>
</dbReference>
<keyword evidence="7" id="KW-0325">Glycoprotein</keyword>
<keyword evidence="10" id="KW-1185">Reference proteome</keyword>
<evidence type="ECO:0000256" key="3">
    <source>
        <dbReference type="ARBA" id="ARBA00022692"/>
    </source>
</evidence>
<name>A0A6J1LQ63_DROHY</name>
<evidence type="ECO:0000256" key="4">
    <source>
        <dbReference type="ARBA" id="ARBA00022989"/>
    </source>
</evidence>
<dbReference type="GeneID" id="111597664"/>
<dbReference type="AlphaFoldDB" id="A0A6J1LQ63"/>
<keyword evidence="9" id="KW-0732">Signal</keyword>
<dbReference type="RefSeq" id="XP_023168255.2">
    <property type="nucleotide sequence ID" value="XM_023312487.2"/>
</dbReference>
<feature type="signal peptide" evidence="9">
    <location>
        <begin position="1"/>
        <end position="22"/>
    </location>
</feature>
<accession>A0A6J1LQ63</accession>
<reference evidence="11" key="1">
    <citation type="submission" date="2025-08" db="UniProtKB">
        <authorList>
            <consortium name="RefSeq"/>
        </authorList>
    </citation>
    <scope>IDENTIFICATION</scope>
    <source>
        <strain evidence="11">15085-1641.00</strain>
        <tissue evidence="11">Whole body</tissue>
    </source>
</reference>
<keyword evidence="2" id="KW-1003">Cell membrane</keyword>
<evidence type="ECO:0000256" key="1">
    <source>
        <dbReference type="ARBA" id="ARBA00004651"/>
    </source>
</evidence>
<evidence type="ECO:0000256" key="9">
    <source>
        <dbReference type="SAM" id="SignalP"/>
    </source>
</evidence>
<evidence type="ECO:0000256" key="5">
    <source>
        <dbReference type="ARBA" id="ARBA00023136"/>
    </source>
</evidence>
<evidence type="ECO:0000313" key="10">
    <source>
        <dbReference type="Proteomes" id="UP000504633"/>
    </source>
</evidence>
<protein>
    <submittedName>
        <fullName evidence="11">Uncharacterized protein LOC111597664</fullName>
    </submittedName>
</protein>
<keyword evidence="6" id="KW-0675">Receptor</keyword>
<feature type="transmembrane region" description="Helical" evidence="8">
    <location>
        <begin position="590"/>
        <end position="611"/>
    </location>
</feature>
<gene>
    <name evidence="11" type="primary">LOC111597664</name>
</gene>
<proteinExistence type="predicted"/>
<sequence length="617" mass="72264">MVAMQLYVVFILLSSLCQRLQGIELEELPDKDMHTGLLLQLLKRIRLERDYDTIVIYGREPCVFHALLPQLELPTVLLTQGSSWEDWSFSSESLLLICTSDAEQERNTRTLLKLQPARRLVYLELEKQPKEVCQAYFEREQVNVAMVDSVGNLYSCRCFEQENYVQLAVNLSSSYPKESTALMSLNSNIDVASESNSNYAFIYVEQFSNMRGSLIRSEPDLLGPRAFLYHNPSTGKYEIKGFVANLITMFAEHVNATVKLRDDIGLGQSIHYKNIVQRVKLNMLDIAATLSSTLDFKNYDHLSYPYIHSSFCFMIPVPARLDYKEIYTIIVHPLVTGVLIVLFFIFSLLLIYSQDLNWRRFSLINLLLNDRCIRGLLGHAFPMPAQPSRYLKGICMLICFASIMTTTMYESYLQSYFTHPPYEPMLRSFEDILNSRHRIAVEREEAKHWLLKNLSLTTSNAHRVHIVDNWQELIRLRESFNISFIYPTTELRWFSFNEQQKYFSEPVFYYSEDVCMKRFLLLSLPLRRHLPYRQLFEKHILTMQEFGFAKFWMDNSFNDMVRLKLTSLKDYSHPLMPEDQVYIKDLTRIFVFYLAAHLFACICFAIECCWAKIFGLK</sequence>
<dbReference type="SUPFAM" id="SSF53850">
    <property type="entry name" value="Periplasmic binding protein-like II"/>
    <property type="match status" value="1"/>
</dbReference>
<dbReference type="KEGG" id="dhe:111597664"/>
<feature type="chain" id="PRO_5026857485" evidence="9">
    <location>
        <begin position="23"/>
        <end position="617"/>
    </location>
</feature>
<dbReference type="OrthoDB" id="7851868at2759"/>
<evidence type="ECO:0000313" key="11">
    <source>
        <dbReference type="RefSeq" id="XP_023168255.2"/>
    </source>
</evidence>
<dbReference type="InterPro" id="IPR052192">
    <property type="entry name" value="Insect_Ionotropic_Sensory_Rcpt"/>
</dbReference>